<evidence type="ECO:0000256" key="1">
    <source>
        <dbReference type="ARBA" id="ARBA00022723"/>
    </source>
</evidence>
<evidence type="ECO:0000256" key="5">
    <source>
        <dbReference type="PROSITE-ProRule" id="PRU00309"/>
    </source>
</evidence>
<dbReference type="PANTHER" id="PTHR46927:SF2">
    <property type="entry name" value="THAP DOMAIN-CONTAINING PROTEIN 8"/>
    <property type="match status" value="1"/>
</dbReference>
<dbReference type="SUPFAM" id="SSF57716">
    <property type="entry name" value="Glucocorticoid receptor-like (DNA-binding domain)"/>
    <property type="match status" value="1"/>
</dbReference>
<evidence type="ECO:0000259" key="6">
    <source>
        <dbReference type="PROSITE" id="PS50950"/>
    </source>
</evidence>
<keyword evidence="2 5" id="KW-0863">Zinc-finger</keyword>
<gene>
    <name evidence="7" type="ORF">MEUPH1_LOCUS11152</name>
</gene>
<evidence type="ECO:0000313" key="8">
    <source>
        <dbReference type="Proteomes" id="UP001160148"/>
    </source>
</evidence>
<comment type="caution">
    <text evidence="7">The sequence shown here is derived from an EMBL/GenBank/DDBJ whole genome shotgun (WGS) entry which is preliminary data.</text>
</comment>
<accession>A0AAV0WHX7</accession>
<evidence type="ECO:0000256" key="2">
    <source>
        <dbReference type="ARBA" id="ARBA00022771"/>
    </source>
</evidence>
<name>A0AAV0WHX7_9HEMI</name>
<dbReference type="SMART" id="SM00980">
    <property type="entry name" value="THAP"/>
    <property type="match status" value="1"/>
</dbReference>
<evidence type="ECO:0000313" key="7">
    <source>
        <dbReference type="EMBL" id="CAI6355277.1"/>
    </source>
</evidence>
<keyword evidence="3" id="KW-0862">Zinc</keyword>
<dbReference type="EMBL" id="CARXXK010000002">
    <property type="protein sequence ID" value="CAI6355277.1"/>
    <property type="molecule type" value="Genomic_DNA"/>
</dbReference>
<evidence type="ECO:0000256" key="4">
    <source>
        <dbReference type="ARBA" id="ARBA00023125"/>
    </source>
</evidence>
<dbReference type="InterPro" id="IPR006612">
    <property type="entry name" value="THAP_Znf"/>
</dbReference>
<evidence type="ECO:0000256" key="3">
    <source>
        <dbReference type="ARBA" id="ARBA00022833"/>
    </source>
</evidence>
<dbReference type="GO" id="GO:0003677">
    <property type="term" value="F:DNA binding"/>
    <property type="evidence" value="ECO:0007669"/>
    <property type="project" value="UniProtKB-UniRule"/>
</dbReference>
<feature type="domain" description="THAP-type" evidence="6">
    <location>
        <begin position="2"/>
        <end position="83"/>
    </location>
</feature>
<dbReference type="AlphaFoldDB" id="A0AAV0WHX7"/>
<dbReference type="Gene3D" id="6.20.210.20">
    <property type="entry name" value="THAP domain"/>
    <property type="match status" value="1"/>
</dbReference>
<protein>
    <recommendedName>
        <fullName evidence="6">THAP-type domain-containing protein</fullName>
    </recommendedName>
</protein>
<keyword evidence="8" id="KW-1185">Reference proteome</keyword>
<sequence length="289" mass="32648">MAPKRSYSSCIFCLKTPNKNPSISLHSFPKDKSKRYLWLTACGLSEEDYKPSRKICSEHFEQDCYRTGTSLKILKRNSVPTKIDKHAKQFFESTCTRKMLQMFSREAPAELLTSQIDVQTVSTSVSTVKSEPVSTGKLEPVSSVKLVPVSIVKLEPVSTVKLEPVSAVKLEPVSTVKMEPVSTVKLEILSDCEIETPEIDDTPEQKPHIFYEGDETMPDLATWRENQHNLTKARWKIIEQQKTIKSLNLKVSRLLKRLSKAESSNNLKKNLPAEQAHGTILVNLIFKSV</sequence>
<dbReference type="PANTHER" id="PTHR46927">
    <property type="entry name" value="AGAP005574-PA"/>
    <property type="match status" value="1"/>
</dbReference>
<dbReference type="GO" id="GO:0008270">
    <property type="term" value="F:zinc ion binding"/>
    <property type="evidence" value="ECO:0007669"/>
    <property type="project" value="UniProtKB-KW"/>
</dbReference>
<keyword evidence="1" id="KW-0479">Metal-binding</keyword>
<dbReference type="InterPro" id="IPR038441">
    <property type="entry name" value="THAP_Znf_sf"/>
</dbReference>
<reference evidence="7 8" key="1">
    <citation type="submission" date="2023-01" db="EMBL/GenBank/DDBJ databases">
        <authorList>
            <person name="Whitehead M."/>
        </authorList>
    </citation>
    <scope>NUCLEOTIDE SEQUENCE [LARGE SCALE GENOMIC DNA]</scope>
</reference>
<proteinExistence type="predicted"/>
<dbReference type="Pfam" id="PF05485">
    <property type="entry name" value="THAP"/>
    <property type="match status" value="1"/>
</dbReference>
<dbReference type="InterPro" id="IPR052224">
    <property type="entry name" value="THAP_domain_protein"/>
</dbReference>
<dbReference type="Proteomes" id="UP001160148">
    <property type="component" value="Unassembled WGS sequence"/>
</dbReference>
<organism evidence="7 8">
    <name type="scientific">Macrosiphum euphorbiae</name>
    <name type="common">potato aphid</name>
    <dbReference type="NCBI Taxonomy" id="13131"/>
    <lineage>
        <taxon>Eukaryota</taxon>
        <taxon>Metazoa</taxon>
        <taxon>Ecdysozoa</taxon>
        <taxon>Arthropoda</taxon>
        <taxon>Hexapoda</taxon>
        <taxon>Insecta</taxon>
        <taxon>Pterygota</taxon>
        <taxon>Neoptera</taxon>
        <taxon>Paraneoptera</taxon>
        <taxon>Hemiptera</taxon>
        <taxon>Sternorrhyncha</taxon>
        <taxon>Aphidomorpha</taxon>
        <taxon>Aphidoidea</taxon>
        <taxon>Aphididae</taxon>
        <taxon>Macrosiphini</taxon>
        <taxon>Macrosiphum</taxon>
    </lineage>
</organism>
<dbReference type="PROSITE" id="PS50950">
    <property type="entry name" value="ZF_THAP"/>
    <property type="match status" value="1"/>
</dbReference>
<keyword evidence="4 5" id="KW-0238">DNA-binding</keyword>
<dbReference type="SMART" id="SM00692">
    <property type="entry name" value="DM3"/>
    <property type="match status" value="1"/>
</dbReference>